<keyword evidence="5" id="KW-1185">Reference proteome</keyword>
<proteinExistence type="predicted"/>
<keyword evidence="1" id="KW-0805">Transcription regulation</keyword>
<dbReference type="Pfam" id="PF00165">
    <property type="entry name" value="HTH_AraC"/>
    <property type="match status" value="1"/>
</dbReference>
<dbReference type="SUPFAM" id="SSF46689">
    <property type="entry name" value="Homeodomain-like"/>
    <property type="match status" value="1"/>
</dbReference>
<dbReference type="GO" id="GO:0043565">
    <property type="term" value="F:sequence-specific DNA binding"/>
    <property type="evidence" value="ECO:0007669"/>
    <property type="project" value="InterPro"/>
</dbReference>
<gene>
    <name evidence="4" type="ORF">FC093_06615</name>
</gene>
<dbReference type="PROSITE" id="PS01124">
    <property type="entry name" value="HTH_ARAC_FAMILY_2"/>
    <property type="match status" value="1"/>
</dbReference>
<dbReference type="RefSeq" id="WP_137260978.1">
    <property type="nucleotide sequence ID" value="NZ_SZQL01000004.1"/>
</dbReference>
<reference evidence="4 5" key="1">
    <citation type="submission" date="2019-05" db="EMBL/GenBank/DDBJ databases">
        <title>Panacibacter sp. strain 17mud1-8 Genome sequencing and assembly.</title>
        <authorList>
            <person name="Chhetri G."/>
        </authorList>
    </citation>
    <scope>NUCLEOTIDE SEQUENCE [LARGE SCALE GENOMIC DNA]</scope>
    <source>
        <strain evidence="4 5">17mud1-8</strain>
    </source>
</reference>
<feature type="domain" description="HTH araC/xylS-type" evidence="3">
    <location>
        <begin position="1"/>
        <end position="37"/>
    </location>
</feature>
<accession>A0A4U3L7V0</accession>
<evidence type="ECO:0000256" key="1">
    <source>
        <dbReference type="ARBA" id="ARBA00023015"/>
    </source>
</evidence>
<dbReference type="OrthoDB" id="9813413at2"/>
<dbReference type="EMBL" id="SZQL01000004">
    <property type="protein sequence ID" value="TKK69757.1"/>
    <property type="molecule type" value="Genomic_DNA"/>
</dbReference>
<name>A0A4U3L7V0_9BACT</name>
<dbReference type="InterPro" id="IPR018060">
    <property type="entry name" value="HTH_AraC"/>
</dbReference>
<evidence type="ECO:0000256" key="2">
    <source>
        <dbReference type="ARBA" id="ARBA00023163"/>
    </source>
</evidence>
<comment type="caution">
    <text evidence="4">The sequence shown here is derived from an EMBL/GenBank/DDBJ whole genome shotgun (WGS) entry which is preliminary data.</text>
</comment>
<evidence type="ECO:0000313" key="5">
    <source>
        <dbReference type="Proteomes" id="UP000305848"/>
    </source>
</evidence>
<dbReference type="GO" id="GO:0003700">
    <property type="term" value="F:DNA-binding transcription factor activity"/>
    <property type="evidence" value="ECO:0007669"/>
    <property type="project" value="InterPro"/>
</dbReference>
<dbReference type="AlphaFoldDB" id="A0A4U3L7V0"/>
<organism evidence="4 5">
    <name type="scientific">Ilyomonas limi</name>
    <dbReference type="NCBI Taxonomy" id="2575867"/>
    <lineage>
        <taxon>Bacteria</taxon>
        <taxon>Pseudomonadati</taxon>
        <taxon>Bacteroidota</taxon>
        <taxon>Chitinophagia</taxon>
        <taxon>Chitinophagales</taxon>
        <taxon>Chitinophagaceae</taxon>
        <taxon>Ilyomonas</taxon>
    </lineage>
</organism>
<keyword evidence="2" id="KW-0804">Transcription</keyword>
<dbReference type="Proteomes" id="UP000305848">
    <property type="component" value="Unassembled WGS sequence"/>
</dbReference>
<sequence>MLGVKVIAGDLGIEDSYYFSRLFKKLMGVASNEYRNRFRR</sequence>
<evidence type="ECO:0000259" key="3">
    <source>
        <dbReference type="PROSITE" id="PS01124"/>
    </source>
</evidence>
<evidence type="ECO:0000313" key="4">
    <source>
        <dbReference type="EMBL" id="TKK69757.1"/>
    </source>
</evidence>
<dbReference type="InterPro" id="IPR009057">
    <property type="entry name" value="Homeodomain-like_sf"/>
</dbReference>
<dbReference type="Gene3D" id="1.10.10.60">
    <property type="entry name" value="Homeodomain-like"/>
    <property type="match status" value="1"/>
</dbReference>
<protein>
    <submittedName>
        <fullName evidence="4">AraC family transcriptional regulator</fullName>
    </submittedName>
</protein>